<protein>
    <submittedName>
        <fullName evidence="1">Uncharacterized protein</fullName>
    </submittedName>
</protein>
<keyword evidence="2" id="KW-1185">Reference proteome</keyword>
<dbReference type="AlphaFoldDB" id="A0AAJ6L2E7"/>
<organism evidence="1 2">
    <name type="scientific">Micromonospora profundi</name>
    <dbReference type="NCBI Taxonomy" id="1420889"/>
    <lineage>
        <taxon>Bacteria</taxon>
        <taxon>Bacillati</taxon>
        <taxon>Actinomycetota</taxon>
        <taxon>Actinomycetes</taxon>
        <taxon>Micromonosporales</taxon>
        <taxon>Micromonosporaceae</taxon>
        <taxon>Micromonospora</taxon>
    </lineage>
</organism>
<name>A0AAJ6L2E7_9ACTN</name>
<reference evidence="1 2" key="1">
    <citation type="submission" date="2023-07" db="EMBL/GenBank/DDBJ databases">
        <title>Micromonospora profundi TRM 95458 converts glycerol to a new osmotic compound.</title>
        <authorList>
            <person name="Lu D."/>
        </authorList>
    </citation>
    <scope>NUCLEOTIDE SEQUENCE [LARGE SCALE GENOMIC DNA]</scope>
    <source>
        <strain evidence="1 2">TRM95458</strain>
    </source>
</reference>
<dbReference type="RefSeq" id="WP_306270702.1">
    <property type="nucleotide sequence ID" value="NZ_CP130472.1"/>
</dbReference>
<sequence>MIRLYAGLTGRSVARPDLLDRARRAMGQVAQQSLEHYVWTGEAGSEEFLAAADTEVLAGSDCGRRGGRPGGSRARA</sequence>
<dbReference type="Proteomes" id="UP001235874">
    <property type="component" value="Chromosome"/>
</dbReference>
<evidence type="ECO:0000313" key="2">
    <source>
        <dbReference type="Proteomes" id="UP001235874"/>
    </source>
</evidence>
<proteinExistence type="predicted"/>
<dbReference type="KEGG" id="mprn:Q3V37_17895"/>
<dbReference type="EMBL" id="CP130472">
    <property type="protein sequence ID" value="WLS43291.1"/>
    <property type="molecule type" value="Genomic_DNA"/>
</dbReference>
<accession>A0AAJ6L2E7</accession>
<evidence type="ECO:0000313" key="1">
    <source>
        <dbReference type="EMBL" id="WLS43291.1"/>
    </source>
</evidence>
<gene>
    <name evidence="1" type="ORF">Q3V37_17895</name>
</gene>